<proteinExistence type="predicted"/>
<organism evidence="2 3">
    <name type="scientific">Aspergillus keveii</name>
    <dbReference type="NCBI Taxonomy" id="714993"/>
    <lineage>
        <taxon>Eukaryota</taxon>
        <taxon>Fungi</taxon>
        <taxon>Dikarya</taxon>
        <taxon>Ascomycota</taxon>
        <taxon>Pezizomycotina</taxon>
        <taxon>Eurotiomycetes</taxon>
        <taxon>Eurotiomycetidae</taxon>
        <taxon>Eurotiales</taxon>
        <taxon>Aspergillaceae</taxon>
        <taxon>Aspergillus</taxon>
        <taxon>Aspergillus subgen. Nidulantes</taxon>
    </lineage>
</organism>
<dbReference type="EMBL" id="JBFTWV010000105">
    <property type="protein sequence ID" value="KAL2787037.1"/>
    <property type="molecule type" value="Genomic_DNA"/>
</dbReference>
<name>A0ABR4FUT4_9EURO</name>
<accession>A0ABR4FUT4</accession>
<reference evidence="2 3" key="1">
    <citation type="submission" date="2024-07" db="EMBL/GenBank/DDBJ databases">
        <title>Section-level genome sequencing and comparative genomics of Aspergillus sections Usti and Cavernicolus.</title>
        <authorList>
            <consortium name="Lawrence Berkeley National Laboratory"/>
            <person name="Nybo J.L."/>
            <person name="Vesth T.C."/>
            <person name="Theobald S."/>
            <person name="Frisvad J.C."/>
            <person name="Larsen T.O."/>
            <person name="Kjaerboelling I."/>
            <person name="Rothschild-Mancinelli K."/>
            <person name="Lyhne E.K."/>
            <person name="Kogle M.E."/>
            <person name="Barry K."/>
            <person name="Clum A."/>
            <person name="Na H."/>
            <person name="Ledsgaard L."/>
            <person name="Lin J."/>
            <person name="Lipzen A."/>
            <person name="Kuo A."/>
            <person name="Riley R."/>
            <person name="Mondo S."/>
            <person name="Labutti K."/>
            <person name="Haridas S."/>
            <person name="Pangalinan J."/>
            <person name="Salamov A.A."/>
            <person name="Simmons B.A."/>
            <person name="Magnuson J.K."/>
            <person name="Chen J."/>
            <person name="Drula E."/>
            <person name="Henrissat B."/>
            <person name="Wiebenga A."/>
            <person name="Lubbers R.J."/>
            <person name="Gomes A.C."/>
            <person name="Makela M.R."/>
            <person name="Stajich J."/>
            <person name="Grigoriev I.V."/>
            <person name="Mortensen U.H."/>
            <person name="De Vries R.P."/>
            <person name="Baker S.E."/>
            <person name="Andersen M.R."/>
        </authorList>
    </citation>
    <scope>NUCLEOTIDE SEQUENCE [LARGE SCALE GENOMIC DNA]</scope>
    <source>
        <strain evidence="2 3">CBS 209.92</strain>
    </source>
</reference>
<dbReference type="Proteomes" id="UP001610563">
    <property type="component" value="Unassembled WGS sequence"/>
</dbReference>
<comment type="caution">
    <text evidence="2">The sequence shown here is derived from an EMBL/GenBank/DDBJ whole genome shotgun (WGS) entry which is preliminary data.</text>
</comment>
<keyword evidence="3" id="KW-1185">Reference proteome</keyword>
<sequence length="91" mass="10462">MRWHSQEGMSLAKFTILLIFLFVHSLHLPARHCRMRYSGVTLHGRCAISIPGSWTCATFKVTICDPGETFQVQIGELWDILLRYEQAGQRV</sequence>
<keyword evidence="1" id="KW-0732">Signal</keyword>
<evidence type="ECO:0000256" key="1">
    <source>
        <dbReference type="SAM" id="SignalP"/>
    </source>
</evidence>
<evidence type="ECO:0000313" key="2">
    <source>
        <dbReference type="EMBL" id="KAL2787037.1"/>
    </source>
</evidence>
<evidence type="ECO:0008006" key="4">
    <source>
        <dbReference type="Google" id="ProtNLM"/>
    </source>
</evidence>
<gene>
    <name evidence="2" type="ORF">BJX66DRAFT_311826</name>
</gene>
<evidence type="ECO:0000313" key="3">
    <source>
        <dbReference type="Proteomes" id="UP001610563"/>
    </source>
</evidence>
<feature type="signal peptide" evidence="1">
    <location>
        <begin position="1"/>
        <end position="25"/>
    </location>
</feature>
<feature type="chain" id="PRO_5047208436" description="Secreted protein" evidence="1">
    <location>
        <begin position="26"/>
        <end position="91"/>
    </location>
</feature>
<protein>
    <recommendedName>
        <fullName evidence="4">Secreted protein</fullName>
    </recommendedName>
</protein>